<reference evidence="2 3" key="1">
    <citation type="submission" date="2020-07" db="EMBL/GenBank/DDBJ databases">
        <title>Fungal Genomes of the International Space Station.</title>
        <authorList>
            <person name="Seuylemezian A."/>
            <person name="Singh N.K."/>
            <person name="Wood J."/>
            <person name="Venkateswaran K."/>
        </authorList>
    </citation>
    <scope>NUCLEOTIDE SEQUENCE [LARGE SCALE GENOMIC DNA]</scope>
    <source>
        <strain evidence="2 3">PL-B2</strain>
    </source>
</reference>
<evidence type="ECO:0000313" key="3">
    <source>
        <dbReference type="Proteomes" id="UP000769780"/>
    </source>
</evidence>
<evidence type="ECO:0000313" key="2">
    <source>
        <dbReference type="EMBL" id="MBY0098695.1"/>
    </source>
</evidence>
<dbReference type="RefSeq" id="WP_221874917.1">
    <property type="nucleotide sequence ID" value="NZ_JACWFH010000026.1"/>
</dbReference>
<sequence length="174" mass="20164">MQGYIKLYREILQSPIWQDPPKLRLWLLCLMKANHKQAELLIENQVINLSAGQFLTGRLSLEAEYNRNIPKKYFVSGKTLWRWLKLLESKGAVSITSTNKYSIVTILNWDKYQRSDQPLSSNSSGINQQLATNNNDKNVNNDKQIYQTSKKHSNLTILDSLLNQNSIEKETQHD</sequence>
<feature type="region of interest" description="Disordered" evidence="1">
    <location>
        <begin position="118"/>
        <end position="141"/>
    </location>
</feature>
<organism evidence="2 3">
    <name type="scientific">Mesobacillus maritimus</name>
    <dbReference type="NCBI Taxonomy" id="1643336"/>
    <lineage>
        <taxon>Bacteria</taxon>
        <taxon>Bacillati</taxon>
        <taxon>Bacillota</taxon>
        <taxon>Bacilli</taxon>
        <taxon>Bacillales</taxon>
        <taxon>Bacillaceae</taxon>
        <taxon>Mesobacillus</taxon>
    </lineage>
</organism>
<protein>
    <recommendedName>
        <fullName evidence="4">DnaD domain-containing protein</fullName>
    </recommendedName>
</protein>
<dbReference type="Proteomes" id="UP000769780">
    <property type="component" value="Unassembled WGS sequence"/>
</dbReference>
<accession>A0ABS7K8Z6</accession>
<proteinExistence type="predicted"/>
<name>A0ABS7K8Z6_9BACI</name>
<dbReference type="EMBL" id="JACWFH010000026">
    <property type="protein sequence ID" value="MBY0098695.1"/>
    <property type="molecule type" value="Genomic_DNA"/>
</dbReference>
<keyword evidence="3" id="KW-1185">Reference proteome</keyword>
<evidence type="ECO:0008006" key="4">
    <source>
        <dbReference type="Google" id="ProtNLM"/>
    </source>
</evidence>
<feature type="compositionally biased region" description="Polar residues" evidence="1">
    <location>
        <begin position="118"/>
        <end position="132"/>
    </location>
</feature>
<gene>
    <name evidence="2" type="ORF">H0185_18180</name>
</gene>
<evidence type="ECO:0000256" key="1">
    <source>
        <dbReference type="SAM" id="MobiDB-lite"/>
    </source>
</evidence>
<comment type="caution">
    <text evidence="2">The sequence shown here is derived from an EMBL/GenBank/DDBJ whole genome shotgun (WGS) entry which is preliminary data.</text>
</comment>